<evidence type="ECO:0000256" key="1">
    <source>
        <dbReference type="ARBA" id="ARBA00004370"/>
    </source>
</evidence>
<dbReference type="PANTHER" id="PTHR14948">
    <property type="entry name" value="NG5"/>
    <property type="match status" value="1"/>
</dbReference>
<dbReference type="OrthoDB" id="9815705at2"/>
<evidence type="ECO:0000256" key="4">
    <source>
        <dbReference type="ARBA" id="ARBA00023136"/>
    </source>
</evidence>
<evidence type="ECO:0000256" key="3">
    <source>
        <dbReference type="ARBA" id="ARBA00022989"/>
    </source>
</evidence>
<dbReference type="Proteomes" id="UP000031675">
    <property type="component" value="Unassembled WGS sequence"/>
</dbReference>
<evidence type="ECO:0000256" key="6">
    <source>
        <dbReference type="SAM" id="Phobius"/>
    </source>
</evidence>
<evidence type="ECO:0000313" key="8">
    <source>
        <dbReference type="Proteomes" id="UP000031675"/>
    </source>
</evidence>
<evidence type="ECO:0000256" key="5">
    <source>
        <dbReference type="SAM" id="MobiDB-lite"/>
    </source>
</evidence>
<keyword evidence="4 6" id="KW-0472">Membrane</keyword>
<feature type="compositionally biased region" description="Pro residues" evidence="5">
    <location>
        <begin position="1"/>
        <end position="34"/>
    </location>
</feature>
<feature type="transmembrane region" description="Helical" evidence="6">
    <location>
        <begin position="100"/>
        <end position="127"/>
    </location>
</feature>
<dbReference type="PANTHER" id="PTHR14948:SF25">
    <property type="entry name" value="DUF4190 DOMAIN-CONTAINING PROTEIN"/>
    <property type="match status" value="1"/>
</dbReference>
<feature type="transmembrane region" description="Helical" evidence="6">
    <location>
        <begin position="53"/>
        <end position="73"/>
    </location>
</feature>
<evidence type="ECO:0008006" key="9">
    <source>
        <dbReference type="Google" id="ProtNLM"/>
    </source>
</evidence>
<dbReference type="InterPro" id="IPR051423">
    <property type="entry name" value="CD225/Dispanin"/>
</dbReference>
<dbReference type="InterPro" id="IPR007593">
    <property type="entry name" value="CD225/Dispanin_fam"/>
</dbReference>
<keyword evidence="8" id="KW-1185">Reference proteome</keyword>
<feature type="compositionally biased region" description="Gly residues" evidence="5">
    <location>
        <begin position="35"/>
        <end position="45"/>
    </location>
</feature>
<organism evidence="7 8">
    <name type="scientific">Streptomonospora alba</name>
    <dbReference type="NCBI Taxonomy" id="183763"/>
    <lineage>
        <taxon>Bacteria</taxon>
        <taxon>Bacillati</taxon>
        <taxon>Actinomycetota</taxon>
        <taxon>Actinomycetes</taxon>
        <taxon>Streptosporangiales</taxon>
        <taxon>Nocardiopsidaceae</taxon>
        <taxon>Streptomonospora</taxon>
    </lineage>
</organism>
<feature type="region of interest" description="Disordered" evidence="5">
    <location>
        <begin position="1"/>
        <end position="46"/>
    </location>
</feature>
<dbReference type="EMBL" id="JROO01000039">
    <property type="protein sequence ID" value="KIH97324.1"/>
    <property type="molecule type" value="Genomic_DNA"/>
</dbReference>
<proteinExistence type="predicted"/>
<dbReference type="RefSeq" id="WP_040275727.1">
    <property type="nucleotide sequence ID" value="NZ_JROO01000039.1"/>
</dbReference>
<keyword evidence="2 6" id="KW-0812">Transmembrane</keyword>
<dbReference type="STRING" id="183763.LP52_19645"/>
<keyword evidence="3 6" id="KW-1133">Transmembrane helix</keyword>
<evidence type="ECO:0000313" key="7">
    <source>
        <dbReference type="EMBL" id="KIH97324.1"/>
    </source>
</evidence>
<sequence>MSYGPPPGQQPPNQPPPNQPPPNQPPGGYGPPPGGSGGYPGGAAGGTEPPNDFLVPAILSMFCCFPFAIPAILSAAKVNAQWNLGDYAGAQERAAKAKRFTLIAVIVGVVWYIVWTIGYFGIIASIMSNTPTTTY</sequence>
<dbReference type="GO" id="GO:0016020">
    <property type="term" value="C:membrane"/>
    <property type="evidence" value="ECO:0007669"/>
    <property type="project" value="UniProtKB-SubCell"/>
</dbReference>
<name>A0A0C2FDT0_9ACTN</name>
<comment type="caution">
    <text evidence="7">The sequence shown here is derived from an EMBL/GenBank/DDBJ whole genome shotgun (WGS) entry which is preliminary data.</text>
</comment>
<dbReference type="AlphaFoldDB" id="A0A0C2FDT0"/>
<reference evidence="8" key="1">
    <citation type="journal article" date="2015" name="Chem. Biol.">
        <title>Structure, bioactivity, and resistance mechanism of streptomonomicin, an unusual lasso Peptide from an understudied halophilic actinomycete.</title>
        <authorList>
            <person name="Metelev M."/>
            <person name="Tietz J.I."/>
            <person name="Melby J.O."/>
            <person name="Blair P.M."/>
            <person name="Zhu L."/>
            <person name="Livnat I."/>
            <person name="Severinov K."/>
            <person name="Mitchell D.A."/>
        </authorList>
    </citation>
    <scope>NUCLEOTIDE SEQUENCE [LARGE SCALE GENOMIC DNA]</scope>
    <source>
        <strain evidence="8">YIM 90003</strain>
    </source>
</reference>
<protein>
    <recommendedName>
        <fullName evidence="9">Interferon-induced transmembrane protein</fullName>
    </recommendedName>
</protein>
<comment type="subcellular location">
    <subcellularLocation>
        <location evidence="1">Membrane</location>
    </subcellularLocation>
</comment>
<accession>A0A0C2FDT0</accession>
<evidence type="ECO:0000256" key="2">
    <source>
        <dbReference type="ARBA" id="ARBA00022692"/>
    </source>
</evidence>
<dbReference type="Pfam" id="PF04505">
    <property type="entry name" value="CD225"/>
    <property type="match status" value="1"/>
</dbReference>
<gene>
    <name evidence="7" type="ORF">LP52_19645</name>
</gene>